<evidence type="ECO:0000313" key="3">
    <source>
        <dbReference type="Proteomes" id="UP000297716"/>
    </source>
</evidence>
<accession>A0A4Z0Z721</accession>
<evidence type="ECO:0000256" key="1">
    <source>
        <dbReference type="SAM" id="MobiDB-lite"/>
    </source>
</evidence>
<dbReference type="EMBL" id="SKBN01000013">
    <property type="protein sequence ID" value="TGJ87500.1"/>
    <property type="molecule type" value="Genomic_DNA"/>
</dbReference>
<gene>
    <name evidence="2" type="ORF">E0Z10_g1277</name>
</gene>
<reference evidence="2 3" key="1">
    <citation type="submission" date="2019-03" db="EMBL/GenBank/DDBJ databases">
        <title>Draft genome sequence of Xylaria hypoxylon DSM 108379, a ubiquitous saprotrophic-parasitic fungi on hardwood.</title>
        <authorList>
            <person name="Buettner E."/>
            <person name="Leonhardt S."/>
            <person name="Gebauer A.M."/>
            <person name="Liers C."/>
            <person name="Hofrichter M."/>
            <person name="Kellner H."/>
        </authorList>
    </citation>
    <scope>NUCLEOTIDE SEQUENCE [LARGE SCALE GENOMIC DNA]</scope>
    <source>
        <strain evidence="2 3">DSM 108379</strain>
    </source>
</reference>
<feature type="region of interest" description="Disordered" evidence="1">
    <location>
        <begin position="47"/>
        <end position="90"/>
    </location>
</feature>
<protein>
    <submittedName>
        <fullName evidence="2">Uncharacterized protein</fullName>
    </submittedName>
</protein>
<name>A0A4Z0Z721_9PEZI</name>
<comment type="caution">
    <text evidence="2">The sequence shown here is derived from an EMBL/GenBank/DDBJ whole genome shotgun (WGS) entry which is preliminary data.</text>
</comment>
<dbReference type="AlphaFoldDB" id="A0A4Z0Z721"/>
<proteinExistence type="predicted"/>
<sequence>MSATPSPVLPSNHSASIYLEFGPTEPRDVAYQGLVLIKIRRQASRGRAPGDNEVFKTAGGWRHSESVTPGSSNYRRAQGKVSRRERVSGSSGEIAEGFRVRYHRNTNITTPDQTLSASEVILSGNRNRDNLVSEASCRLRKWEQDRPEKLARKARKARTHSA</sequence>
<keyword evidence="3" id="KW-1185">Reference proteome</keyword>
<dbReference type="Proteomes" id="UP000297716">
    <property type="component" value="Unassembled WGS sequence"/>
</dbReference>
<evidence type="ECO:0000313" key="2">
    <source>
        <dbReference type="EMBL" id="TGJ87500.1"/>
    </source>
</evidence>
<feature type="compositionally biased region" description="Polar residues" evidence="1">
    <location>
        <begin position="66"/>
        <end position="75"/>
    </location>
</feature>
<organism evidence="2 3">
    <name type="scientific">Xylaria hypoxylon</name>
    <dbReference type="NCBI Taxonomy" id="37992"/>
    <lineage>
        <taxon>Eukaryota</taxon>
        <taxon>Fungi</taxon>
        <taxon>Dikarya</taxon>
        <taxon>Ascomycota</taxon>
        <taxon>Pezizomycotina</taxon>
        <taxon>Sordariomycetes</taxon>
        <taxon>Xylariomycetidae</taxon>
        <taxon>Xylariales</taxon>
        <taxon>Xylariaceae</taxon>
        <taxon>Xylaria</taxon>
    </lineage>
</organism>